<evidence type="ECO:0000256" key="5">
    <source>
        <dbReference type="ARBA" id="ARBA00023069"/>
    </source>
</evidence>
<dbReference type="GO" id="GO:0060285">
    <property type="term" value="P:cilium-dependent cell motility"/>
    <property type="evidence" value="ECO:0007669"/>
    <property type="project" value="TreeGrafter"/>
</dbReference>
<reference evidence="14 15" key="1">
    <citation type="submission" date="2022-12" db="EMBL/GenBank/DDBJ databases">
        <title>Chromosome-level genome assembly of true bugs.</title>
        <authorList>
            <person name="Ma L."/>
            <person name="Li H."/>
        </authorList>
    </citation>
    <scope>NUCLEOTIDE SEQUENCE [LARGE SCALE GENOMIC DNA]</scope>
    <source>
        <strain evidence="14">Lab_2022b</strain>
    </source>
</reference>
<keyword evidence="7" id="KW-0966">Cell projection</keyword>
<dbReference type="InterPro" id="IPR039750">
    <property type="entry name" value="DRC1/DRC2"/>
</dbReference>
<keyword evidence="2" id="KW-0963">Cytoplasm</keyword>
<dbReference type="PANTHER" id="PTHR21625">
    <property type="entry name" value="NYD-SP28 PROTEIN"/>
    <property type="match status" value="1"/>
</dbReference>
<dbReference type="GO" id="GO:0005858">
    <property type="term" value="C:axonemal dynein complex"/>
    <property type="evidence" value="ECO:0007669"/>
    <property type="project" value="InterPro"/>
</dbReference>
<comment type="similarity">
    <text evidence="9">Belongs to the DRC2 family.</text>
</comment>
<organism evidence="14 15">
    <name type="scientific">Rhynocoris fuscipes</name>
    <dbReference type="NCBI Taxonomy" id="488301"/>
    <lineage>
        <taxon>Eukaryota</taxon>
        <taxon>Metazoa</taxon>
        <taxon>Ecdysozoa</taxon>
        <taxon>Arthropoda</taxon>
        <taxon>Hexapoda</taxon>
        <taxon>Insecta</taxon>
        <taxon>Pterygota</taxon>
        <taxon>Neoptera</taxon>
        <taxon>Paraneoptera</taxon>
        <taxon>Hemiptera</taxon>
        <taxon>Heteroptera</taxon>
        <taxon>Panheteroptera</taxon>
        <taxon>Cimicomorpha</taxon>
        <taxon>Reduviidae</taxon>
        <taxon>Harpactorinae</taxon>
        <taxon>Harpactorini</taxon>
        <taxon>Rhynocoris</taxon>
    </lineage>
</organism>
<keyword evidence="4" id="KW-0175">Coiled coil</keyword>
<gene>
    <name evidence="14" type="ORF">O3M35_007337</name>
</gene>
<keyword evidence="5" id="KW-0969">Cilium</keyword>
<evidence type="ECO:0000256" key="7">
    <source>
        <dbReference type="ARBA" id="ARBA00023273"/>
    </source>
</evidence>
<evidence type="ECO:0000313" key="15">
    <source>
        <dbReference type="Proteomes" id="UP001461498"/>
    </source>
</evidence>
<evidence type="ECO:0000256" key="2">
    <source>
        <dbReference type="ARBA" id="ARBA00022490"/>
    </source>
</evidence>
<sequence>MAPKKKGKANKLARMSEEEKLRYLQHRAAVEEEARRRKEHIISSYMKNKLKHEETFTKLNNAKINQQWRQILRGLKNKELHDATEVRISSFSICN</sequence>
<evidence type="ECO:0000313" key="14">
    <source>
        <dbReference type="EMBL" id="KAK9507487.1"/>
    </source>
</evidence>
<name>A0AAW1DAG7_9HEMI</name>
<evidence type="ECO:0000256" key="12">
    <source>
        <dbReference type="ARBA" id="ARBA00045865"/>
    </source>
</evidence>
<evidence type="ECO:0000259" key="13">
    <source>
        <dbReference type="Pfam" id="PF14772"/>
    </source>
</evidence>
<dbReference type="AlphaFoldDB" id="A0AAW1DAG7"/>
<dbReference type="GO" id="GO:0070286">
    <property type="term" value="P:axonemal dynein complex assembly"/>
    <property type="evidence" value="ECO:0007669"/>
    <property type="project" value="InterPro"/>
</dbReference>
<accession>A0AAW1DAG7</accession>
<dbReference type="Proteomes" id="UP001461498">
    <property type="component" value="Unassembled WGS sequence"/>
</dbReference>
<evidence type="ECO:0000256" key="1">
    <source>
        <dbReference type="ARBA" id="ARBA00004611"/>
    </source>
</evidence>
<keyword evidence="3" id="KW-0282">Flagellum</keyword>
<keyword evidence="6" id="KW-0206">Cytoskeleton</keyword>
<protein>
    <recommendedName>
        <fullName evidence="10">Dynein regulatory complex subunit 2</fullName>
    </recommendedName>
    <alternativeName>
        <fullName evidence="11">Coiled-coil domain-containing protein 65</fullName>
    </alternativeName>
</protein>
<dbReference type="InterPro" id="IPR039505">
    <property type="entry name" value="DRC1/2_N"/>
</dbReference>
<comment type="caution">
    <text evidence="14">The sequence shown here is derived from an EMBL/GenBank/DDBJ whole genome shotgun (WGS) entry which is preliminary data.</text>
</comment>
<evidence type="ECO:0000256" key="6">
    <source>
        <dbReference type="ARBA" id="ARBA00023212"/>
    </source>
</evidence>
<evidence type="ECO:0000256" key="9">
    <source>
        <dbReference type="ARBA" id="ARBA00038424"/>
    </source>
</evidence>
<dbReference type="GO" id="GO:0003352">
    <property type="term" value="P:regulation of cilium movement"/>
    <property type="evidence" value="ECO:0007669"/>
    <property type="project" value="TreeGrafter"/>
</dbReference>
<evidence type="ECO:0000256" key="10">
    <source>
        <dbReference type="ARBA" id="ARBA00040899"/>
    </source>
</evidence>
<comment type="subcellular location">
    <subcellularLocation>
        <location evidence="1">Cytoplasm</location>
        <location evidence="1">Cytoskeleton</location>
        <location evidence="1">Flagellum axoneme</location>
    </subcellularLocation>
    <subcellularLocation>
        <location evidence="8">Cytoplasm</location>
        <location evidence="8">Cytoskeleton</location>
        <location evidence="8">Flagellum basal body</location>
    </subcellularLocation>
</comment>
<dbReference type="PANTHER" id="PTHR21625:SF0">
    <property type="entry name" value="DYNEIN REGULATORY COMPLEX SUBUNIT 2"/>
    <property type="match status" value="1"/>
</dbReference>
<evidence type="ECO:0000256" key="11">
    <source>
        <dbReference type="ARBA" id="ARBA00041517"/>
    </source>
</evidence>
<keyword evidence="15" id="KW-1185">Reference proteome</keyword>
<proteinExistence type="inferred from homology"/>
<evidence type="ECO:0000256" key="8">
    <source>
        <dbReference type="ARBA" id="ARBA00037841"/>
    </source>
</evidence>
<evidence type="ECO:0000256" key="3">
    <source>
        <dbReference type="ARBA" id="ARBA00022846"/>
    </source>
</evidence>
<dbReference type="Pfam" id="PF14772">
    <property type="entry name" value="NYD-SP28"/>
    <property type="match status" value="1"/>
</dbReference>
<comment type="function">
    <text evidence="12">Component of the nexin-dynein regulatory complex (N-DRC), a key regulator of ciliary/flagellar motility which maintains the alignment and integrity of the distal axoneme and regulates microtubule sliding in motile axonemes. Plays a critical role in the assembly of N-DRC and also stabilizes the assembly of multiple inner dynein arms and radial spokes. Coassembles with DRC1 to form a central scaffold needed for assembly of the N-DRC and its attachment to the outer doublet microtubules.</text>
</comment>
<feature type="domain" description="Dynein regulatory complex protein 1/2 N-terminal" evidence="13">
    <location>
        <begin position="26"/>
        <end position="85"/>
    </location>
</feature>
<evidence type="ECO:0000256" key="4">
    <source>
        <dbReference type="ARBA" id="ARBA00023054"/>
    </source>
</evidence>
<dbReference type="EMBL" id="JAPXFL010000004">
    <property type="protein sequence ID" value="KAK9507487.1"/>
    <property type="molecule type" value="Genomic_DNA"/>
</dbReference>